<dbReference type="EMBL" id="BAAARK010000001">
    <property type="protein sequence ID" value="GAA2644414.1"/>
    <property type="molecule type" value="Genomic_DNA"/>
</dbReference>
<gene>
    <name evidence="2" type="ORF">GCM10009864_02710</name>
</gene>
<dbReference type="InterPro" id="IPR012338">
    <property type="entry name" value="Beta-lactam/transpept-like"/>
</dbReference>
<protein>
    <submittedName>
        <fullName evidence="2">Serine hydrolase domain-containing protein</fullName>
    </submittedName>
</protein>
<dbReference type="RefSeq" id="WP_344572959.1">
    <property type="nucleotide sequence ID" value="NZ_BAAARK010000001.1"/>
</dbReference>
<dbReference type="Pfam" id="PF00144">
    <property type="entry name" value="Beta-lactamase"/>
    <property type="match status" value="1"/>
</dbReference>
<evidence type="ECO:0000259" key="1">
    <source>
        <dbReference type="Pfam" id="PF00144"/>
    </source>
</evidence>
<keyword evidence="2" id="KW-0378">Hydrolase</keyword>
<dbReference type="PANTHER" id="PTHR46825:SF7">
    <property type="entry name" value="D-ALANYL-D-ALANINE CARBOXYPEPTIDASE"/>
    <property type="match status" value="1"/>
</dbReference>
<sequence>MPERLRRSPRVRVPSGTGRRGIATVAAAAFALTVSGALPTPPGPARGSGDVVREGLRRLVRDDRFPAALATTTGHDGRTDTYAAGVADVTTGAQVPADGQVRAGSNTKAFTATVVLQLVGEGRIALDAPLERYLPKLVRGAADGRRITVRQLLQHTSGLPNYTDFLGDFAAYRHTHLTPRALLDLALAHRAPFAPGTGWSYSNTNYLLAGLLVEKVTGRPLAEQLTQRVIDRIGLRHTYVPGAGDERLREAHPEGYVPSGPTGALADVTELDPAWAGAAGALVSTPGDLNRFFRALLGGALLRPAELAEMRRTVPADAGLWPGARYGLGLISTPLRCGGVMWGHGGDIPGYRTRTGVTVDGRAVTVAVTADPAPAPVTPDHALSLLDATLCTKR</sequence>
<keyword evidence="3" id="KW-1185">Reference proteome</keyword>
<evidence type="ECO:0000313" key="2">
    <source>
        <dbReference type="EMBL" id="GAA2644414.1"/>
    </source>
</evidence>
<organism evidence="2 3">
    <name type="scientific">Streptomyces lunalinharesii</name>
    <dbReference type="NCBI Taxonomy" id="333384"/>
    <lineage>
        <taxon>Bacteria</taxon>
        <taxon>Bacillati</taxon>
        <taxon>Actinomycetota</taxon>
        <taxon>Actinomycetes</taxon>
        <taxon>Kitasatosporales</taxon>
        <taxon>Streptomycetaceae</taxon>
        <taxon>Streptomyces</taxon>
    </lineage>
</organism>
<dbReference type="PANTHER" id="PTHR46825">
    <property type="entry name" value="D-ALANYL-D-ALANINE-CARBOXYPEPTIDASE/ENDOPEPTIDASE AMPH"/>
    <property type="match status" value="1"/>
</dbReference>
<evidence type="ECO:0000313" key="3">
    <source>
        <dbReference type="Proteomes" id="UP001500994"/>
    </source>
</evidence>
<reference evidence="2 3" key="1">
    <citation type="journal article" date="2019" name="Int. J. Syst. Evol. Microbiol.">
        <title>The Global Catalogue of Microorganisms (GCM) 10K type strain sequencing project: providing services to taxonomists for standard genome sequencing and annotation.</title>
        <authorList>
            <consortium name="The Broad Institute Genomics Platform"/>
            <consortium name="The Broad Institute Genome Sequencing Center for Infectious Disease"/>
            <person name="Wu L."/>
            <person name="Ma J."/>
        </authorList>
    </citation>
    <scope>NUCLEOTIDE SEQUENCE [LARGE SCALE GENOMIC DNA]</scope>
    <source>
        <strain evidence="2 3">JCM 16374</strain>
    </source>
</reference>
<name>A0ABN3R5L8_9ACTN</name>
<dbReference type="Gene3D" id="3.40.710.10">
    <property type="entry name" value="DD-peptidase/beta-lactamase superfamily"/>
    <property type="match status" value="1"/>
</dbReference>
<dbReference type="Proteomes" id="UP001500994">
    <property type="component" value="Unassembled WGS sequence"/>
</dbReference>
<dbReference type="InterPro" id="IPR050491">
    <property type="entry name" value="AmpC-like"/>
</dbReference>
<accession>A0ABN3R5L8</accession>
<feature type="domain" description="Beta-lactamase-related" evidence="1">
    <location>
        <begin position="70"/>
        <end position="385"/>
    </location>
</feature>
<dbReference type="GO" id="GO:0016787">
    <property type="term" value="F:hydrolase activity"/>
    <property type="evidence" value="ECO:0007669"/>
    <property type="project" value="UniProtKB-KW"/>
</dbReference>
<proteinExistence type="predicted"/>
<dbReference type="SUPFAM" id="SSF56601">
    <property type="entry name" value="beta-lactamase/transpeptidase-like"/>
    <property type="match status" value="1"/>
</dbReference>
<comment type="caution">
    <text evidence="2">The sequence shown here is derived from an EMBL/GenBank/DDBJ whole genome shotgun (WGS) entry which is preliminary data.</text>
</comment>
<dbReference type="InterPro" id="IPR001466">
    <property type="entry name" value="Beta-lactam-related"/>
</dbReference>